<sequence>MNECEEGPSHRCRSLKVNLENLSKRKIILLATGTIHNDTLFVNGLYQNVVILYKLIDALGYAPILLVNEKPDNIHNVPQILKKMRMITAEEVLSNSVLIYMQIEIAMSIDPNMRSILRKFGTKVVKLYLGNILNIDIETPIFYPGLHFSHHIAGELDEIWVSPHYKQHHEYAGFINNCRSAKIAPYVWDPCILTLDKARSFKWIPCPQNQAQVIVILEPNICFQKSSLIPLLIVNKIYKQTRRDFKIILGNSEKIHANPFFTKTILPNLSLYKDKKIEFTGRRTITSIMNDYPSAIAIGHQWNNQYNYMTLEYLYAGFPIIHNSPDWSDAGYYYEGSDIDKGAAALKKALEFHEFSQETYASGAAALQWRHSPYNPEVQQAWKELLV</sequence>
<name>A0A6C0ANI5_9ZZZZ</name>
<evidence type="ECO:0008006" key="2">
    <source>
        <dbReference type="Google" id="ProtNLM"/>
    </source>
</evidence>
<accession>A0A6C0ANI5</accession>
<dbReference type="AlphaFoldDB" id="A0A6C0ANI5"/>
<organism evidence="1">
    <name type="scientific">viral metagenome</name>
    <dbReference type="NCBI Taxonomy" id="1070528"/>
    <lineage>
        <taxon>unclassified sequences</taxon>
        <taxon>metagenomes</taxon>
        <taxon>organismal metagenomes</taxon>
    </lineage>
</organism>
<protein>
    <recommendedName>
        <fullName evidence="2">Glycosyltransferase</fullName>
    </recommendedName>
</protein>
<dbReference type="Pfam" id="PF10933">
    <property type="entry name" value="DUF2827"/>
    <property type="match status" value="1"/>
</dbReference>
<dbReference type="InterPro" id="IPR021234">
    <property type="entry name" value="DUF2827"/>
</dbReference>
<evidence type="ECO:0000313" key="1">
    <source>
        <dbReference type="EMBL" id="QHS81000.1"/>
    </source>
</evidence>
<proteinExistence type="predicted"/>
<reference evidence="1" key="1">
    <citation type="journal article" date="2020" name="Nature">
        <title>Giant virus diversity and host interactions through global metagenomics.</title>
        <authorList>
            <person name="Schulz F."/>
            <person name="Roux S."/>
            <person name="Paez-Espino D."/>
            <person name="Jungbluth S."/>
            <person name="Walsh D.A."/>
            <person name="Denef V.J."/>
            <person name="McMahon K.D."/>
            <person name="Konstantinidis K.T."/>
            <person name="Eloe-Fadrosh E.A."/>
            <person name="Kyrpides N.C."/>
            <person name="Woyke T."/>
        </authorList>
    </citation>
    <scope>NUCLEOTIDE SEQUENCE</scope>
    <source>
        <strain evidence="1">GVMAG-S-1101161-73</strain>
    </source>
</reference>
<dbReference type="EMBL" id="MN740728">
    <property type="protein sequence ID" value="QHS81000.1"/>
    <property type="molecule type" value="Genomic_DNA"/>
</dbReference>